<dbReference type="OrthoDB" id="5415741at2759"/>
<keyword evidence="2" id="KW-1185">Reference proteome</keyword>
<protein>
    <submittedName>
        <fullName evidence="1">Uncharacterized protein</fullName>
    </submittedName>
</protein>
<name>A0A317SS73_9PEZI</name>
<dbReference type="EMBL" id="PYWC01000041">
    <property type="protein sequence ID" value="PWW75921.1"/>
    <property type="molecule type" value="Genomic_DNA"/>
</dbReference>
<accession>A0A317SS73</accession>
<sequence length="178" mass="19697">MARCKVSGLCGMKSLSDQCAIWSMGYPLGQASYRTRPSAIWILRSYPKVTSNKIRMCEMDVDHGCLRELKLGSRVVCFWFTVWFVKFNPIFEAGSTTLVVKRAQIVAYATMKAKTGVLVSTYSNIIQEAKCQAGKPGGNTDICTLVNLTPKTILEQKKYLVEVTLSDTGLDVSGQTVH</sequence>
<comment type="caution">
    <text evidence="1">The sequence shown here is derived from an EMBL/GenBank/DDBJ whole genome shotgun (WGS) entry which is preliminary data.</text>
</comment>
<reference evidence="1 2" key="1">
    <citation type="submission" date="2018-03" db="EMBL/GenBank/DDBJ databases">
        <title>Genomes of Pezizomycetes fungi and the evolution of truffles.</title>
        <authorList>
            <person name="Murat C."/>
            <person name="Payen T."/>
            <person name="Noel B."/>
            <person name="Kuo A."/>
            <person name="Martin F.M."/>
        </authorList>
    </citation>
    <scope>NUCLEOTIDE SEQUENCE [LARGE SCALE GENOMIC DNA]</scope>
    <source>
        <strain evidence="1">091103-1</strain>
    </source>
</reference>
<dbReference type="AlphaFoldDB" id="A0A317SS73"/>
<evidence type="ECO:0000313" key="1">
    <source>
        <dbReference type="EMBL" id="PWW75921.1"/>
    </source>
</evidence>
<gene>
    <name evidence="1" type="ORF">C7212DRAFT_344694</name>
</gene>
<dbReference type="Proteomes" id="UP000246991">
    <property type="component" value="Unassembled WGS sequence"/>
</dbReference>
<proteinExistence type="predicted"/>
<evidence type="ECO:0000313" key="2">
    <source>
        <dbReference type="Proteomes" id="UP000246991"/>
    </source>
</evidence>
<organism evidence="1 2">
    <name type="scientific">Tuber magnatum</name>
    <name type="common">white Piedmont truffle</name>
    <dbReference type="NCBI Taxonomy" id="42249"/>
    <lineage>
        <taxon>Eukaryota</taxon>
        <taxon>Fungi</taxon>
        <taxon>Dikarya</taxon>
        <taxon>Ascomycota</taxon>
        <taxon>Pezizomycotina</taxon>
        <taxon>Pezizomycetes</taxon>
        <taxon>Pezizales</taxon>
        <taxon>Tuberaceae</taxon>
        <taxon>Tuber</taxon>
    </lineage>
</organism>